<gene>
    <name evidence="1" type="ORF">SAMN04488004_13611</name>
</gene>
<evidence type="ECO:0000313" key="2">
    <source>
        <dbReference type="Proteomes" id="UP000199550"/>
    </source>
</evidence>
<name>A0A1I4JE79_9RHOB</name>
<keyword evidence="2" id="KW-1185">Reference proteome</keyword>
<dbReference type="EMBL" id="FOTF01000036">
    <property type="protein sequence ID" value="SFL64844.1"/>
    <property type="molecule type" value="Genomic_DNA"/>
</dbReference>
<dbReference type="AlphaFoldDB" id="A0A1I4JE79"/>
<sequence>MSERQLNRIEVLIQVTRGAMTAVTVANVLGLSRRLRCP</sequence>
<dbReference type="Proteomes" id="UP000199550">
    <property type="component" value="Unassembled WGS sequence"/>
</dbReference>
<reference evidence="1 2" key="1">
    <citation type="submission" date="2016-10" db="EMBL/GenBank/DDBJ databases">
        <authorList>
            <person name="de Groot N.N."/>
        </authorList>
    </citation>
    <scope>NUCLEOTIDE SEQUENCE [LARGE SCALE GENOMIC DNA]</scope>
    <source>
        <strain evidence="1 2">DSM 16199</strain>
    </source>
</reference>
<evidence type="ECO:0000313" key="1">
    <source>
        <dbReference type="EMBL" id="SFL64844.1"/>
    </source>
</evidence>
<accession>A0A1I4JE79</accession>
<organism evidence="1 2">
    <name type="scientific">Loktanella salsilacus</name>
    <dbReference type="NCBI Taxonomy" id="195913"/>
    <lineage>
        <taxon>Bacteria</taxon>
        <taxon>Pseudomonadati</taxon>
        <taxon>Pseudomonadota</taxon>
        <taxon>Alphaproteobacteria</taxon>
        <taxon>Rhodobacterales</taxon>
        <taxon>Roseobacteraceae</taxon>
        <taxon>Loktanella</taxon>
    </lineage>
</organism>
<protein>
    <submittedName>
        <fullName evidence="1">Uncharacterized protein</fullName>
    </submittedName>
</protein>
<dbReference type="STRING" id="195913.SAMN04488004_13611"/>
<proteinExistence type="predicted"/>